<dbReference type="PANTHER" id="PTHR44167">
    <property type="entry name" value="OVARIAN-SPECIFIC SERINE/THREONINE-PROTEIN KINASE LOK-RELATED"/>
    <property type="match status" value="1"/>
</dbReference>
<dbReference type="SMART" id="SM00220">
    <property type="entry name" value="S_TKc"/>
    <property type="match status" value="1"/>
</dbReference>
<dbReference type="Pfam" id="PF00069">
    <property type="entry name" value="Pkinase"/>
    <property type="match status" value="1"/>
</dbReference>
<evidence type="ECO:0000313" key="4">
    <source>
        <dbReference type="Proteomes" id="UP001212152"/>
    </source>
</evidence>
<dbReference type="PROSITE" id="PS50011">
    <property type="entry name" value="PROTEIN_KINASE_DOM"/>
    <property type="match status" value="1"/>
</dbReference>
<feature type="domain" description="Protein kinase" evidence="2">
    <location>
        <begin position="263"/>
        <end position="549"/>
    </location>
</feature>
<evidence type="ECO:0000313" key="3">
    <source>
        <dbReference type="EMBL" id="KAJ3178192.1"/>
    </source>
</evidence>
<evidence type="ECO:0000256" key="1">
    <source>
        <dbReference type="SAM" id="MobiDB-lite"/>
    </source>
</evidence>
<evidence type="ECO:0000259" key="2">
    <source>
        <dbReference type="PROSITE" id="PS50011"/>
    </source>
</evidence>
<accession>A0AAD5XMC0</accession>
<proteinExistence type="predicted"/>
<dbReference type="EMBL" id="JADGJQ010000028">
    <property type="protein sequence ID" value="KAJ3178192.1"/>
    <property type="molecule type" value="Genomic_DNA"/>
</dbReference>
<feature type="compositionally biased region" description="Low complexity" evidence="1">
    <location>
        <begin position="228"/>
        <end position="238"/>
    </location>
</feature>
<feature type="compositionally biased region" description="Low complexity" evidence="1">
    <location>
        <begin position="64"/>
        <end position="73"/>
    </location>
</feature>
<feature type="compositionally biased region" description="Low complexity" evidence="1">
    <location>
        <begin position="106"/>
        <end position="116"/>
    </location>
</feature>
<dbReference type="GO" id="GO:0044773">
    <property type="term" value="P:mitotic DNA damage checkpoint signaling"/>
    <property type="evidence" value="ECO:0007669"/>
    <property type="project" value="TreeGrafter"/>
</dbReference>
<organism evidence="3 4">
    <name type="scientific">Geranomyces variabilis</name>
    <dbReference type="NCBI Taxonomy" id="109894"/>
    <lineage>
        <taxon>Eukaryota</taxon>
        <taxon>Fungi</taxon>
        <taxon>Fungi incertae sedis</taxon>
        <taxon>Chytridiomycota</taxon>
        <taxon>Chytridiomycota incertae sedis</taxon>
        <taxon>Chytridiomycetes</taxon>
        <taxon>Spizellomycetales</taxon>
        <taxon>Powellomycetaceae</taxon>
        <taxon>Geranomyces</taxon>
    </lineage>
</organism>
<dbReference type="InterPro" id="IPR000719">
    <property type="entry name" value="Prot_kinase_dom"/>
</dbReference>
<feature type="compositionally biased region" description="Low complexity" evidence="1">
    <location>
        <begin position="35"/>
        <end position="47"/>
    </location>
</feature>
<feature type="region of interest" description="Disordered" evidence="1">
    <location>
        <begin position="219"/>
        <end position="238"/>
    </location>
</feature>
<dbReference type="PANTHER" id="PTHR44167:SF24">
    <property type="entry name" value="SERINE_THREONINE-PROTEIN KINASE CHK2"/>
    <property type="match status" value="1"/>
</dbReference>
<keyword evidence="4" id="KW-1185">Reference proteome</keyword>
<dbReference type="Gene3D" id="1.10.510.10">
    <property type="entry name" value="Transferase(Phosphotransferase) domain 1"/>
    <property type="match status" value="1"/>
</dbReference>
<feature type="region of interest" description="Disordered" evidence="1">
    <location>
        <begin position="35"/>
        <end position="116"/>
    </location>
</feature>
<reference evidence="3" key="1">
    <citation type="submission" date="2020-05" db="EMBL/GenBank/DDBJ databases">
        <title>Phylogenomic resolution of chytrid fungi.</title>
        <authorList>
            <person name="Stajich J.E."/>
            <person name="Amses K."/>
            <person name="Simmons R."/>
            <person name="Seto K."/>
            <person name="Myers J."/>
            <person name="Bonds A."/>
            <person name="Quandt C.A."/>
            <person name="Barry K."/>
            <person name="Liu P."/>
            <person name="Grigoriev I."/>
            <person name="Longcore J.E."/>
            <person name="James T.Y."/>
        </authorList>
    </citation>
    <scope>NUCLEOTIDE SEQUENCE</scope>
    <source>
        <strain evidence="3">JEL0379</strain>
    </source>
</reference>
<dbReference type="Proteomes" id="UP001212152">
    <property type="component" value="Unassembled WGS sequence"/>
</dbReference>
<sequence>MSHSHKRSCPVDHSAVVVCTQRPHDFWLQKAFSSSSSHASSSSSSLSSRRRSDRRCFSSAGIPSTTTTTATSTRPQNHTVAPDAHALTKRLSLSTSPATSRKQVSPAPLSATTTTTTTTTTTATALSAAHAHFCKTASALAAAAAAAATVRPRSSSKPVAATCHGPLQRAVAAPTAAPTAAAAAAAGAACAACAADGGAGESPAAGAACAPDGGAGESPAACAADGDSSPSAPVPEAAARAGESAAACAADGGAFDSSPVPAALKPRYIADPAFPTVETELSSVQHAVDSTNGSRVVLKRLNSPETAAHELCILERITAARLPHALALCDTFLDHATGERVLVFPELEHLRDQNGLDLLYVRDLMRQLATGLAAAHAAGIAHLDVTRCNLMLHPSKPRGENLVIIDWGLARVCSNHDPHPVGRGTPGYIAPEMYIDRGATDTQPDVYSAGVILGQWLEPYLPECSLSYLGSRLVRPSTTTFMVRKIQELLDGDWYGGGDVSDGCGGMMGQDGAGWKPILRHAATLLIAMLEPDPAARITPSQTLEHPFLMAEDGEFVGTTYADFAQSVRDARCGCAPRRGSSGDKIVVRYR</sequence>
<dbReference type="GO" id="GO:0004674">
    <property type="term" value="F:protein serine/threonine kinase activity"/>
    <property type="evidence" value="ECO:0007669"/>
    <property type="project" value="TreeGrafter"/>
</dbReference>
<feature type="compositionally biased region" description="Polar residues" evidence="1">
    <location>
        <begin position="91"/>
        <end position="103"/>
    </location>
</feature>
<dbReference type="GO" id="GO:0005634">
    <property type="term" value="C:nucleus"/>
    <property type="evidence" value="ECO:0007669"/>
    <property type="project" value="TreeGrafter"/>
</dbReference>
<comment type="caution">
    <text evidence="3">The sequence shown here is derived from an EMBL/GenBank/DDBJ whole genome shotgun (WGS) entry which is preliminary data.</text>
</comment>
<dbReference type="SUPFAM" id="SSF56112">
    <property type="entry name" value="Protein kinase-like (PK-like)"/>
    <property type="match status" value="1"/>
</dbReference>
<protein>
    <recommendedName>
        <fullName evidence="2">Protein kinase domain-containing protein</fullName>
    </recommendedName>
</protein>
<name>A0AAD5XMC0_9FUNG</name>
<dbReference type="InterPro" id="IPR011009">
    <property type="entry name" value="Kinase-like_dom_sf"/>
</dbReference>
<dbReference type="GO" id="GO:0005524">
    <property type="term" value="F:ATP binding"/>
    <property type="evidence" value="ECO:0007669"/>
    <property type="project" value="InterPro"/>
</dbReference>
<gene>
    <name evidence="3" type="ORF">HDU87_003744</name>
</gene>
<dbReference type="AlphaFoldDB" id="A0AAD5XMC0"/>